<accession>A0A1G6ZTC6</accession>
<dbReference type="Proteomes" id="UP000198517">
    <property type="component" value="Unassembled WGS sequence"/>
</dbReference>
<sequence length="521" mass="55659">MKRDIVSCLLLASSLAYAQVGINTDTPRATLDVVKHDALAVNGVIFPNLTTEQRDAMQNIPEGTTIFNTTTKCLEYWDATEWVCTKGSSIPTPAPEPEPPMTTFQLTLTNAKGTLDGIDAFFVSVNDNDYLPYRAQTDAASTSTAAADGTADKLIDFQGGLGAGSLSGETKTVPLRYNCQNGPCSWEAFIQTVTINSQYLESGSGNQITFTIPAGNVQTGEGDVEGTLTAATPVKFKKLDLNKGLGSDKKGITVADFSVRLASSPVVSLKARLIPAVVDAANKLAYIPMNAQNSGVSQVALNLDLGAEYADMTSPYFNPTISAKQADKDFRAFGHLFQWQRKADGHQKIKWTSATSFNRINLPTSSNLANDWTNAGTTVFITNSTTNTVNVSSWVNQTLNEDTSGNKQTLWMANGNNNPCPGSFHVPTKDEVTDLLRDAGINQTLQLSGHAGERSGNPSGAGVIGFYWSSTPADGVAAANNGDIYKNRTSEYYFTTYSNGASYTGSGVRAKGMAVRCVSDK</sequence>
<name>A0A1G6ZTC6_9FLAO</name>
<dbReference type="OrthoDB" id="9798299at2"/>
<reference evidence="2 3" key="1">
    <citation type="submission" date="2016-10" db="EMBL/GenBank/DDBJ databases">
        <authorList>
            <person name="de Groot N.N."/>
        </authorList>
    </citation>
    <scope>NUCLEOTIDE SEQUENCE [LARGE SCALE GENOMIC DNA]</scope>
    <source>
        <strain evidence="2 3">DSM 24015</strain>
    </source>
</reference>
<dbReference type="AlphaFoldDB" id="A0A1G6ZTC6"/>
<keyword evidence="1" id="KW-0732">Signal</keyword>
<dbReference type="EMBL" id="FNAS01000002">
    <property type="protein sequence ID" value="SDE06034.1"/>
    <property type="molecule type" value="Genomic_DNA"/>
</dbReference>
<gene>
    <name evidence="2" type="ORF">SAMN05421544_102209</name>
</gene>
<feature type="signal peptide" evidence="1">
    <location>
        <begin position="1"/>
        <end position="18"/>
    </location>
</feature>
<protein>
    <submittedName>
        <fullName evidence="2">Succinogenes major domain (Fib_succ_major)</fullName>
    </submittedName>
</protein>
<feature type="chain" id="PRO_5011551611" evidence="1">
    <location>
        <begin position="19"/>
        <end position="521"/>
    </location>
</feature>
<organism evidence="2 3">
    <name type="scientific">Riemerella columbipharyngis</name>
    <dbReference type="NCBI Taxonomy" id="1071918"/>
    <lineage>
        <taxon>Bacteria</taxon>
        <taxon>Pseudomonadati</taxon>
        <taxon>Bacteroidota</taxon>
        <taxon>Flavobacteriia</taxon>
        <taxon>Flavobacteriales</taxon>
        <taxon>Weeksellaceae</taxon>
        <taxon>Riemerella</taxon>
    </lineage>
</organism>
<evidence type="ECO:0000313" key="3">
    <source>
        <dbReference type="Proteomes" id="UP000198517"/>
    </source>
</evidence>
<evidence type="ECO:0000256" key="1">
    <source>
        <dbReference type="SAM" id="SignalP"/>
    </source>
</evidence>
<keyword evidence="3" id="KW-1185">Reference proteome</keyword>
<dbReference type="RefSeq" id="WP_092735914.1">
    <property type="nucleotide sequence ID" value="NZ_FNAS01000002.1"/>
</dbReference>
<proteinExistence type="predicted"/>
<evidence type="ECO:0000313" key="2">
    <source>
        <dbReference type="EMBL" id="SDE06034.1"/>
    </source>
</evidence>
<dbReference type="STRING" id="1071918.SAMN05421544_102209"/>